<evidence type="ECO:0000313" key="3">
    <source>
        <dbReference type="EMBL" id="PKI83906.1"/>
    </source>
</evidence>
<feature type="region of interest" description="Disordered" evidence="2">
    <location>
        <begin position="199"/>
        <end position="314"/>
    </location>
</feature>
<gene>
    <name evidence="3" type="ORF">MVES_002278</name>
</gene>
<sequence>MDAHIASIQASLDAIHAQQAQASSQSSYFSNAVLNTPRLDILELIRDADPMEASLFSYAPRAAEEGRVDTEAVLIPREPRLKEIELPSPLRNGVAGLAPDKGARFYLTIADQLMQTFHNAPRARKHVRMLLKRDGELQRHIQRYTLTIDQAKRAKEHQTPQKHANRDEEAVAQIKDEIQRERMEILALESMLAELGRAETPAKAPPKTAPAKPHTTPKASAARTQAPASMAGTPYNKTPTGKLRRTLDGTPRVGRAELRPTLTTPQKAPAPAPSTPERSTPRALQPSPQHTAPCKPSPQRPQLLPAHATPPPSEKLVQVTSKLWALFGETLRYVTGPCEPAPFAETYTIVRKLECCAQDPDTAAVDAFCKEAVPAAPPAASTTTAAPLSVGMVVMAHVLLLLLRAPEHTLTLPSIKTYTDKWWRQRGQGIFCAAMRDAGSASETVRQLGLDARDVELGGDALASRAAAQ</sequence>
<evidence type="ECO:0000256" key="1">
    <source>
        <dbReference type="SAM" id="Coils"/>
    </source>
</evidence>
<feature type="coiled-coil region" evidence="1">
    <location>
        <begin position="164"/>
        <end position="191"/>
    </location>
</feature>
<evidence type="ECO:0000256" key="2">
    <source>
        <dbReference type="SAM" id="MobiDB-lite"/>
    </source>
</evidence>
<protein>
    <submittedName>
        <fullName evidence="3">Uncharacterized protein</fullName>
    </submittedName>
</protein>
<keyword evidence="1" id="KW-0175">Coiled coil</keyword>
<organism evidence="3 4">
    <name type="scientific">Malassezia vespertilionis</name>
    <dbReference type="NCBI Taxonomy" id="2020962"/>
    <lineage>
        <taxon>Eukaryota</taxon>
        <taxon>Fungi</taxon>
        <taxon>Dikarya</taxon>
        <taxon>Basidiomycota</taxon>
        <taxon>Ustilaginomycotina</taxon>
        <taxon>Malasseziomycetes</taxon>
        <taxon>Malasseziales</taxon>
        <taxon>Malasseziaceae</taxon>
        <taxon>Malassezia</taxon>
    </lineage>
</organism>
<proteinExistence type="predicted"/>
<feature type="compositionally biased region" description="Low complexity" evidence="2">
    <location>
        <begin position="209"/>
        <end position="222"/>
    </location>
</feature>
<dbReference type="Proteomes" id="UP000232875">
    <property type="component" value="Unassembled WGS sequence"/>
</dbReference>
<dbReference type="AlphaFoldDB" id="A0A2N1JBJ4"/>
<accession>A0A2N1JBJ4</accession>
<keyword evidence="4" id="KW-1185">Reference proteome</keyword>
<evidence type="ECO:0000313" key="4">
    <source>
        <dbReference type="Proteomes" id="UP000232875"/>
    </source>
</evidence>
<reference evidence="3 4" key="1">
    <citation type="submission" date="2017-10" db="EMBL/GenBank/DDBJ databases">
        <title>A novel species of cold-tolerant Malassezia isolated from bats.</title>
        <authorList>
            <person name="Lorch J.M."/>
            <person name="Palmer J.M."/>
            <person name="Vanderwolf K.J."/>
            <person name="Schmidt K.Z."/>
            <person name="Verant M.L."/>
            <person name="Weller T.J."/>
            <person name="Blehert D.S."/>
        </authorList>
    </citation>
    <scope>NUCLEOTIDE SEQUENCE [LARGE SCALE GENOMIC DNA]</scope>
    <source>
        <strain evidence="3 4">NWHC:44797-103</strain>
    </source>
</reference>
<dbReference type="EMBL" id="KZ454990">
    <property type="protein sequence ID" value="PKI83906.1"/>
    <property type="molecule type" value="Genomic_DNA"/>
</dbReference>
<name>A0A2N1JBJ4_9BASI</name>
<dbReference type="OrthoDB" id="3365304at2759"/>